<dbReference type="GeneID" id="63785302"/>
<dbReference type="RefSeq" id="XP_040727541.1">
    <property type="nucleotide sequence ID" value="XM_040868703.1"/>
</dbReference>
<evidence type="ECO:0000313" key="3">
    <source>
        <dbReference type="Proteomes" id="UP000193685"/>
    </source>
</evidence>
<feature type="region of interest" description="Disordered" evidence="1">
    <location>
        <begin position="1"/>
        <end position="33"/>
    </location>
</feature>
<organism evidence="2 3">
    <name type="scientific">Protomyces lactucae-debilis</name>
    <dbReference type="NCBI Taxonomy" id="2754530"/>
    <lineage>
        <taxon>Eukaryota</taxon>
        <taxon>Fungi</taxon>
        <taxon>Dikarya</taxon>
        <taxon>Ascomycota</taxon>
        <taxon>Taphrinomycotina</taxon>
        <taxon>Taphrinomycetes</taxon>
        <taxon>Taphrinales</taxon>
        <taxon>Protomycetaceae</taxon>
        <taxon>Protomyces</taxon>
    </lineage>
</organism>
<sequence>MSSSTHVSKKSPTDSLDESKRTSHGFSRTDSPSTKTLRLATALWPQTPLRDATWNNITAHARYLMETHQILVDAQGRTKVQTVIHKLEKAFPILERAHGHWIALIISRKAKVYREKTTAAAPQDDDLNDAHDVVHGASSARVDDENIRCEIPASVPFEDDDIDETASRVLQPTSSQHNVSLLCGGNIG</sequence>
<comment type="caution">
    <text evidence="2">The sequence shown here is derived from an EMBL/GenBank/DDBJ whole genome shotgun (WGS) entry which is preliminary data.</text>
</comment>
<reference evidence="2 3" key="1">
    <citation type="submission" date="2016-07" db="EMBL/GenBank/DDBJ databases">
        <title>Pervasive Adenine N6-methylation of Active Genes in Fungi.</title>
        <authorList>
            <consortium name="DOE Joint Genome Institute"/>
            <person name="Mondo S.J."/>
            <person name="Dannebaum R.O."/>
            <person name="Kuo R.C."/>
            <person name="Labutti K."/>
            <person name="Haridas S."/>
            <person name="Kuo A."/>
            <person name="Salamov A."/>
            <person name="Ahrendt S.R."/>
            <person name="Lipzen A."/>
            <person name="Sullivan W."/>
            <person name="Andreopoulos W.B."/>
            <person name="Clum A."/>
            <person name="Lindquist E."/>
            <person name="Daum C."/>
            <person name="Ramamoorthy G.K."/>
            <person name="Gryganskyi A."/>
            <person name="Culley D."/>
            <person name="Magnuson J.K."/>
            <person name="James T.Y."/>
            <person name="O'Malley M.A."/>
            <person name="Stajich J.E."/>
            <person name="Spatafora J.W."/>
            <person name="Visel A."/>
            <person name="Grigoriev I.V."/>
        </authorList>
    </citation>
    <scope>NUCLEOTIDE SEQUENCE [LARGE SCALE GENOMIC DNA]</scope>
    <source>
        <strain evidence="2 3">12-1054</strain>
    </source>
</reference>
<protein>
    <submittedName>
        <fullName evidence="2">Uncharacterized protein</fullName>
    </submittedName>
</protein>
<keyword evidence="3" id="KW-1185">Reference proteome</keyword>
<name>A0A1Y2FQZ6_PROLT</name>
<proteinExistence type="predicted"/>
<feature type="compositionally biased region" description="Polar residues" evidence="1">
    <location>
        <begin position="24"/>
        <end position="33"/>
    </location>
</feature>
<evidence type="ECO:0000256" key="1">
    <source>
        <dbReference type="SAM" id="MobiDB-lite"/>
    </source>
</evidence>
<dbReference type="EMBL" id="MCFI01000003">
    <property type="protein sequence ID" value="ORY86359.1"/>
    <property type="molecule type" value="Genomic_DNA"/>
</dbReference>
<dbReference type="Proteomes" id="UP000193685">
    <property type="component" value="Unassembled WGS sequence"/>
</dbReference>
<accession>A0A1Y2FQZ6</accession>
<evidence type="ECO:0000313" key="2">
    <source>
        <dbReference type="EMBL" id="ORY86359.1"/>
    </source>
</evidence>
<dbReference type="AlphaFoldDB" id="A0A1Y2FQZ6"/>
<gene>
    <name evidence="2" type="ORF">BCR37DRAFT_376952</name>
</gene>